<feature type="transmembrane region" description="Helical" evidence="10">
    <location>
        <begin position="85"/>
        <end position="106"/>
    </location>
</feature>
<dbReference type="InterPro" id="IPR003811">
    <property type="entry name" value="G3P_acylTferase_PlsY"/>
</dbReference>
<comment type="catalytic activity">
    <reaction evidence="10">
        <text>an acyl phosphate + sn-glycerol 3-phosphate = a 1-acyl-sn-glycero-3-phosphate + phosphate</text>
        <dbReference type="Rhea" id="RHEA:34075"/>
        <dbReference type="ChEBI" id="CHEBI:43474"/>
        <dbReference type="ChEBI" id="CHEBI:57597"/>
        <dbReference type="ChEBI" id="CHEBI:57970"/>
        <dbReference type="ChEBI" id="CHEBI:59918"/>
        <dbReference type="EC" id="2.3.1.275"/>
    </reaction>
</comment>
<keyword evidence="4 10" id="KW-0812">Transmembrane</keyword>
<comment type="subcellular location">
    <subcellularLocation>
        <location evidence="10">Cell membrane</location>
        <topology evidence="10">Multi-pass membrane protein</topology>
    </subcellularLocation>
</comment>
<proteinExistence type="inferred from homology"/>
<evidence type="ECO:0000256" key="3">
    <source>
        <dbReference type="ARBA" id="ARBA00022679"/>
    </source>
</evidence>
<comment type="pathway">
    <text evidence="10">Lipid metabolism; phospholipid metabolism.</text>
</comment>
<evidence type="ECO:0000256" key="8">
    <source>
        <dbReference type="ARBA" id="ARBA00023209"/>
    </source>
</evidence>
<organism evidence="11 12">
    <name type="scientific">Lachnoclostridium phytofermentans</name>
    <dbReference type="NCBI Taxonomy" id="66219"/>
    <lineage>
        <taxon>Bacteria</taxon>
        <taxon>Bacillati</taxon>
        <taxon>Bacillota</taxon>
        <taxon>Clostridia</taxon>
        <taxon>Lachnospirales</taxon>
        <taxon>Lachnospiraceae</taxon>
    </lineage>
</organism>
<accession>A0A3D2X580</accession>
<keyword evidence="9 10" id="KW-1208">Phospholipid metabolism</keyword>
<keyword evidence="1 10" id="KW-1003">Cell membrane</keyword>
<evidence type="ECO:0000313" key="11">
    <source>
        <dbReference type="EMBL" id="HCL02300.1"/>
    </source>
</evidence>
<dbReference type="NCBIfam" id="TIGR00023">
    <property type="entry name" value="glycerol-3-phosphate 1-O-acyltransferase PlsY"/>
    <property type="match status" value="1"/>
</dbReference>
<sequence>MVWRIIVCLLSGYAFGCISTGYVVGKINHVDIRKYGSGNAGTTNALRTLGWKAGAITFLGDFLKAIIPIIVFRNIIFKDVEYNQLFALYMGLGIVLGHCYPFWLGFKGGKGIAVTAGVMAAFDPLLIPFFIVIFVAVVFLTKYVSVGSMLISILLPVWILIRYPGELHMFILGLLYVASAIYMHRANIKRLLNGTENKIGQKVKIEKNS</sequence>
<name>A0A3D2X580_9FIRM</name>
<evidence type="ECO:0000313" key="12">
    <source>
        <dbReference type="Proteomes" id="UP000262969"/>
    </source>
</evidence>
<keyword evidence="5 10" id="KW-1133">Transmembrane helix</keyword>
<gene>
    <name evidence="10 11" type="primary">plsY</name>
    <name evidence="11" type="ORF">DHW61_07780</name>
</gene>
<evidence type="ECO:0000256" key="2">
    <source>
        <dbReference type="ARBA" id="ARBA00022516"/>
    </source>
</evidence>
<keyword evidence="2 10" id="KW-0444">Lipid biosynthesis</keyword>
<feature type="transmembrane region" description="Helical" evidence="10">
    <location>
        <begin position="112"/>
        <end position="136"/>
    </location>
</feature>
<dbReference type="EMBL" id="DPVV01000257">
    <property type="protein sequence ID" value="HCL02300.1"/>
    <property type="molecule type" value="Genomic_DNA"/>
</dbReference>
<evidence type="ECO:0000256" key="7">
    <source>
        <dbReference type="ARBA" id="ARBA00023136"/>
    </source>
</evidence>
<keyword evidence="3 10" id="KW-0808">Transferase</keyword>
<evidence type="ECO:0000256" key="1">
    <source>
        <dbReference type="ARBA" id="ARBA00022475"/>
    </source>
</evidence>
<evidence type="ECO:0000256" key="6">
    <source>
        <dbReference type="ARBA" id="ARBA00023098"/>
    </source>
</evidence>
<keyword evidence="7 10" id="KW-0472">Membrane</keyword>
<comment type="caution">
    <text evidence="11">The sequence shown here is derived from an EMBL/GenBank/DDBJ whole genome shotgun (WGS) entry which is preliminary data.</text>
</comment>
<evidence type="ECO:0000256" key="5">
    <source>
        <dbReference type="ARBA" id="ARBA00022989"/>
    </source>
</evidence>
<reference evidence="11 12" key="1">
    <citation type="journal article" date="2018" name="Nat. Biotechnol.">
        <title>A standardized bacterial taxonomy based on genome phylogeny substantially revises the tree of life.</title>
        <authorList>
            <person name="Parks D.H."/>
            <person name="Chuvochina M."/>
            <person name="Waite D.W."/>
            <person name="Rinke C."/>
            <person name="Skarshewski A."/>
            <person name="Chaumeil P.A."/>
            <person name="Hugenholtz P."/>
        </authorList>
    </citation>
    <scope>NUCLEOTIDE SEQUENCE [LARGE SCALE GENOMIC DNA]</scope>
    <source>
        <strain evidence="11">UBA11728</strain>
    </source>
</reference>
<feature type="transmembrane region" description="Helical" evidence="10">
    <location>
        <begin position="167"/>
        <end position="183"/>
    </location>
</feature>
<keyword evidence="11" id="KW-0012">Acyltransferase</keyword>
<comment type="function">
    <text evidence="10">Catalyzes the transfer of an acyl group from acyl-phosphate (acyl-PO(4)) to glycerol-3-phosphate (G3P) to form lysophosphatidic acid (LPA). This enzyme utilizes acyl-phosphate as fatty acyl donor, but not acyl-CoA or acyl-ACP.</text>
</comment>
<dbReference type="PANTHER" id="PTHR30309:SF0">
    <property type="entry name" value="GLYCEROL-3-PHOSPHATE ACYLTRANSFERASE-RELATED"/>
    <property type="match status" value="1"/>
</dbReference>
<feature type="transmembrane region" description="Helical" evidence="10">
    <location>
        <begin position="143"/>
        <end position="161"/>
    </location>
</feature>
<dbReference type="UniPathway" id="UPA00085"/>
<dbReference type="HAMAP" id="MF_01043">
    <property type="entry name" value="PlsY"/>
    <property type="match status" value="1"/>
</dbReference>
<dbReference type="AlphaFoldDB" id="A0A3D2X580"/>
<keyword evidence="8 10" id="KW-0594">Phospholipid biosynthesis</keyword>
<comment type="similarity">
    <text evidence="10">Belongs to the PlsY family.</text>
</comment>
<dbReference type="GO" id="GO:0008654">
    <property type="term" value="P:phospholipid biosynthetic process"/>
    <property type="evidence" value="ECO:0007669"/>
    <property type="project" value="UniProtKB-UniRule"/>
</dbReference>
<dbReference type="PANTHER" id="PTHR30309">
    <property type="entry name" value="INNER MEMBRANE PROTEIN YGIH"/>
    <property type="match status" value="1"/>
</dbReference>
<dbReference type="GO" id="GO:0005886">
    <property type="term" value="C:plasma membrane"/>
    <property type="evidence" value="ECO:0007669"/>
    <property type="project" value="UniProtKB-SubCell"/>
</dbReference>
<evidence type="ECO:0000256" key="4">
    <source>
        <dbReference type="ARBA" id="ARBA00022692"/>
    </source>
</evidence>
<feature type="transmembrane region" description="Helical" evidence="10">
    <location>
        <begin position="49"/>
        <end position="73"/>
    </location>
</feature>
<dbReference type="SMART" id="SM01207">
    <property type="entry name" value="G3P_acyltransf"/>
    <property type="match status" value="1"/>
</dbReference>
<dbReference type="GO" id="GO:0043772">
    <property type="term" value="F:acyl-phosphate glycerol-3-phosphate acyltransferase activity"/>
    <property type="evidence" value="ECO:0007669"/>
    <property type="project" value="UniProtKB-UniRule"/>
</dbReference>
<evidence type="ECO:0000256" key="10">
    <source>
        <dbReference type="HAMAP-Rule" id="MF_01043"/>
    </source>
</evidence>
<dbReference type="Pfam" id="PF02660">
    <property type="entry name" value="G3P_acyltransf"/>
    <property type="match status" value="1"/>
</dbReference>
<dbReference type="Proteomes" id="UP000262969">
    <property type="component" value="Unassembled WGS sequence"/>
</dbReference>
<evidence type="ECO:0000256" key="9">
    <source>
        <dbReference type="ARBA" id="ARBA00023264"/>
    </source>
</evidence>
<comment type="subunit">
    <text evidence="10">Probably interacts with PlsX.</text>
</comment>
<dbReference type="EC" id="2.3.1.275" evidence="10"/>
<keyword evidence="6 10" id="KW-0443">Lipid metabolism</keyword>
<protein>
    <recommendedName>
        <fullName evidence="10">Glycerol-3-phosphate acyltransferase</fullName>
    </recommendedName>
    <alternativeName>
        <fullName evidence="10">Acyl-PO4 G3P acyltransferase</fullName>
    </alternativeName>
    <alternativeName>
        <fullName evidence="10">Acyl-phosphate--glycerol-3-phosphate acyltransferase</fullName>
    </alternativeName>
    <alternativeName>
        <fullName evidence="10">G3P acyltransferase</fullName>
        <shortName evidence="10">GPAT</shortName>
        <ecNumber evidence="10">2.3.1.275</ecNumber>
    </alternativeName>
    <alternativeName>
        <fullName evidence="10">Lysophosphatidic acid synthase</fullName>
        <shortName evidence="10">LPA synthase</shortName>
    </alternativeName>
</protein>